<dbReference type="Pfam" id="PF02348">
    <property type="entry name" value="CTP_transf_3"/>
    <property type="match status" value="1"/>
</dbReference>
<keyword evidence="2" id="KW-1185">Reference proteome</keyword>
<name>A0ABX4RCN5_9PROT</name>
<reference evidence="1 2" key="1">
    <citation type="submission" date="2017-11" db="EMBL/GenBank/DDBJ databases">
        <title>Biodiversity and function of Thalassospira species in the particle-attached aromatic-hydrocarbon-degrading consortia from the surface seawater of the China South Sea.</title>
        <authorList>
            <person name="Dong C."/>
            <person name="Liu R."/>
            <person name="Shao Z."/>
        </authorList>
    </citation>
    <scope>NUCLEOTIDE SEQUENCE [LARGE SCALE GENOMIC DNA]</scope>
    <source>
        <strain evidence="1 2">139Z-12</strain>
    </source>
</reference>
<accession>A0ABX4RCN5</accession>
<sequence length="246" mass="27329">MNKSVVVVQARMTSTRLPGKVLMDLNGKTVLNHVLSRCKRIRNVEDVWCAIPSGEEHDPVSEEALLARVKVHRGSETDVLSRYAAVARESSATSVIRVTSDCPLICPDVCSEVLGLFHESGADYACNNMPPSWPHGLDCEVFSSGALFAAEQSAADNFSREHVTPWIRANTSLRRVNYACEQKGLSSLRLTLDYPEDYRMLSELFRKLGNSADKAELSEILSALDKYPEIIDLNVDCIDKNRINSK</sequence>
<protein>
    <submittedName>
        <fullName evidence="1">Spore coat polysaccharide biosynthesis protein F</fullName>
    </submittedName>
</protein>
<dbReference type="SUPFAM" id="SSF53448">
    <property type="entry name" value="Nucleotide-diphospho-sugar transferases"/>
    <property type="match status" value="1"/>
</dbReference>
<dbReference type="PANTHER" id="PTHR42866:SF1">
    <property type="entry name" value="SPORE COAT POLYSACCHARIDE BIOSYNTHESIS PROTEIN SPSF"/>
    <property type="match status" value="1"/>
</dbReference>
<dbReference type="RefSeq" id="WP_101245530.1">
    <property type="nucleotide sequence ID" value="NZ_PGTS01000001.1"/>
</dbReference>
<organism evidence="1 2">
    <name type="scientific">Thalassospira povalilytica</name>
    <dbReference type="NCBI Taxonomy" id="732237"/>
    <lineage>
        <taxon>Bacteria</taxon>
        <taxon>Pseudomonadati</taxon>
        <taxon>Pseudomonadota</taxon>
        <taxon>Alphaproteobacteria</taxon>
        <taxon>Rhodospirillales</taxon>
        <taxon>Thalassospiraceae</taxon>
        <taxon>Thalassospira</taxon>
    </lineage>
</organism>
<dbReference type="InterPro" id="IPR029044">
    <property type="entry name" value="Nucleotide-diphossugar_trans"/>
</dbReference>
<evidence type="ECO:0000313" key="2">
    <source>
        <dbReference type="Proteomes" id="UP000233365"/>
    </source>
</evidence>
<proteinExistence type="predicted"/>
<evidence type="ECO:0000313" key="1">
    <source>
        <dbReference type="EMBL" id="PKR52350.1"/>
    </source>
</evidence>
<dbReference type="PANTHER" id="PTHR42866">
    <property type="entry name" value="3-DEOXY-MANNO-OCTULOSONATE CYTIDYLYLTRANSFERASE"/>
    <property type="match status" value="1"/>
</dbReference>
<comment type="caution">
    <text evidence="1">The sequence shown here is derived from an EMBL/GenBank/DDBJ whole genome shotgun (WGS) entry which is preliminary data.</text>
</comment>
<dbReference type="InterPro" id="IPR003329">
    <property type="entry name" value="Cytidylyl_trans"/>
</dbReference>
<gene>
    <name evidence="1" type="ORF">CU041_01720</name>
</gene>
<dbReference type="EMBL" id="PGTS01000001">
    <property type="protein sequence ID" value="PKR52350.1"/>
    <property type="molecule type" value="Genomic_DNA"/>
</dbReference>
<dbReference type="Proteomes" id="UP000233365">
    <property type="component" value="Unassembled WGS sequence"/>
</dbReference>
<dbReference type="CDD" id="cd02518">
    <property type="entry name" value="GT2_SpsF"/>
    <property type="match status" value="1"/>
</dbReference>
<dbReference type="Gene3D" id="3.90.550.10">
    <property type="entry name" value="Spore Coat Polysaccharide Biosynthesis Protein SpsA, Chain A"/>
    <property type="match status" value="1"/>
</dbReference>